<keyword evidence="2" id="KW-1185">Reference proteome</keyword>
<evidence type="ECO:0000313" key="1">
    <source>
        <dbReference type="EMBL" id="TDD28546.1"/>
    </source>
</evidence>
<dbReference type="EMBL" id="SMKR01000020">
    <property type="protein sequence ID" value="TDD28546.1"/>
    <property type="molecule type" value="Genomic_DNA"/>
</dbReference>
<dbReference type="AlphaFoldDB" id="A0A4R4XCX5"/>
<proteinExistence type="predicted"/>
<dbReference type="OrthoDB" id="3829757at2"/>
<name>A0A4R4XCX5_9ACTN</name>
<organism evidence="1 2">
    <name type="scientific">Kribbella turkmenica</name>
    <dbReference type="NCBI Taxonomy" id="2530375"/>
    <lineage>
        <taxon>Bacteria</taxon>
        <taxon>Bacillati</taxon>
        <taxon>Actinomycetota</taxon>
        <taxon>Actinomycetes</taxon>
        <taxon>Propionibacteriales</taxon>
        <taxon>Kribbellaceae</taxon>
        <taxon>Kribbella</taxon>
    </lineage>
</organism>
<accession>A0A4R4XCX5</accession>
<reference evidence="1 2" key="1">
    <citation type="submission" date="2019-02" db="EMBL/GenBank/DDBJ databases">
        <title>Draft genome sequences of novel Actinobacteria.</title>
        <authorList>
            <person name="Sahin N."/>
            <person name="Ay H."/>
            <person name="Saygin H."/>
        </authorList>
    </citation>
    <scope>NUCLEOTIDE SEQUENCE [LARGE SCALE GENOMIC DNA]</scope>
    <source>
        <strain evidence="1 2">16K104</strain>
    </source>
</reference>
<evidence type="ECO:0000313" key="2">
    <source>
        <dbReference type="Proteomes" id="UP000295172"/>
    </source>
</evidence>
<dbReference type="Proteomes" id="UP000295172">
    <property type="component" value="Unassembled WGS sequence"/>
</dbReference>
<comment type="caution">
    <text evidence="1">The sequence shown here is derived from an EMBL/GenBank/DDBJ whole genome shotgun (WGS) entry which is preliminary data.</text>
</comment>
<gene>
    <name evidence="1" type="ORF">E1218_06925</name>
</gene>
<sequence>MTATALDGSRLNRRRVRVWFGEHVIAQYVAEAPLAARYEQAMRRRFAGLRVTNDVLGAASPSPEARKT</sequence>
<protein>
    <submittedName>
        <fullName evidence="1">Uncharacterized protein</fullName>
    </submittedName>
</protein>